<keyword evidence="2" id="KW-1185">Reference proteome</keyword>
<dbReference type="EMBL" id="JBHSGQ010000008">
    <property type="protein sequence ID" value="MFC4726249.1"/>
    <property type="molecule type" value="Genomic_DNA"/>
</dbReference>
<protein>
    <recommendedName>
        <fullName evidence="3">PIN domain-containing protein</fullName>
    </recommendedName>
</protein>
<accession>A0ABV9NFM3</accession>
<sequence length="193" mass="22393">MIKFTLDTNCLIEVDESRPCAPSIEHLVRSAKLRTADVAIVASSASERQQSGTYLTDFETFRSRMDRLGFGHIEILPPLLRWDMGFWHHGLWAGAGDARREEEIFSVLFPTSTYSWSDWANAERLDIDDTSSKSYRNWRNRILDAQAYWAHEYHQRDIFVTSDQNFRRLTKSPAFPAARILSPQEAERLLKKP</sequence>
<name>A0ABV9NFM3_9PROT</name>
<dbReference type="Proteomes" id="UP001596024">
    <property type="component" value="Unassembled WGS sequence"/>
</dbReference>
<gene>
    <name evidence="1" type="ORF">ACFPB0_13195</name>
</gene>
<evidence type="ECO:0008006" key="3">
    <source>
        <dbReference type="Google" id="ProtNLM"/>
    </source>
</evidence>
<proteinExistence type="predicted"/>
<reference evidence="2" key="1">
    <citation type="journal article" date="2019" name="Int. J. Syst. Evol. Microbiol.">
        <title>The Global Catalogue of Microorganisms (GCM) 10K type strain sequencing project: providing services to taxonomists for standard genome sequencing and annotation.</title>
        <authorList>
            <consortium name="The Broad Institute Genomics Platform"/>
            <consortium name="The Broad Institute Genome Sequencing Center for Infectious Disease"/>
            <person name="Wu L."/>
            <person name="Ma J."/>
        </authorList>
    </citation>
    <scope>NUCLEOTIDE SEQUENCE [LARGE SCALE GENOMIC DNA]</scope>
    <source>
        <strain evidence="2">CCUG 62981</strain>
    </source>
</reference>
<comment type="caution">
    <text evidence="1">The sequence shown here is derived from an EMBL/GenBank/DDBJ whole genome shotgun (WGS) entry which is preliminary data.</text>
</comment>
<dbReference type="RefSeq" id="WP_382437065.1">
    <property type="nucleotide sequence ID" value="NZ_JBHSGQ010000008.1"/>
</dbReference>
<evidence type="ECO:0000313" key="1">
    <source>
        <dbReference type="EMBL" id="MFC4726249.1"/>
    </source>
</evidence>
<evidence type="ECO:0000313" key="2">
    <source>
        <dbReference type="Proteomes" id="UP001596024"/>
    </source>
</evidence>
<organism evidence="1 2">
    <name type="scientific">Glycocaulis abyssi</name>
    <dbReference type="NCBI Taxonomy" id="1433403"/>
    <lineage>
        <taxon>Bacteria</taxon>
        <taxon>Pseudomonadati</taxon>
        <taxon>Pseudomonadota</taxon>
        <taxon>Alphaproteobacteria</taxon>
        <taxon>Maricaulales</taxon>
        <taxon>Maricaulaceae</taxon>
        <taxon>Glycocaulis</taxon>
    </lineage>
</organism>